<protein>
    <submittedName>
        <fullName evidence="2">Uncharacterized protein</fullName>
    </submittedName>
</protein>
<evidence type="ECO:0000313" key="3">
    <source>
        <dbReference type="Proteomes" id="UP000070544"/>
    </source>
</evidence>
<keyword evidence="3" id="KW-1185">Reference proteome</keyword>
<accession>A0A139AA55</accession>
<proteinExistence type="predicted"/>
<feature type="compositionally biased region" description="Basic and acidic residues" evidence="1">
    <location>
        <begin position="214"/>
        <end position="252"/>
    </location>
</feature>
<evidence type="ECO:0000256" key="1">
    <source>
        <dbReference type="SAM" id="MobiDB-lite"/>
    </source>
</evidence>
<gene>
    <name evidence="2" type="ORF">M427DRAFT_33766</name>
</gene>
<feature type="region of interest" description="Disordered" evidence="1">
    <location>
        <begin position="214"/>
        <end position="280"/>
    </location>
</feature>
<reference evidence="2 3" key="1">
    <citation type="journal article" date="2015" name="Genome Biol. Evol.">
        <title>Phylogenomic analyses indicate that early fungi evolved digesting cell walls of algal ancestors of land plants.</title>
        <authorList>
            <person name="Chang Y."/>
            <person name="Wang S."/>
            <person name="Sekimoto S."/>
            <person name="Aerts A.L."/>
            <person name="Choi C."/>
            <person name="Clum A."/>
            <person name="LaButti K.M."/>
            <person name="Lindquist E.A."/>
            <person name="Yee Ngan C."/>
            <person name="Ohm R.A."/>
            <person name="Salamov A.A."/>
            <person name="Grigoriev I.V."/>
            <person name="Spatafora J.W."/>
            <person name="Berbee M.L."/>
        </authorList>
    </citation>
    <scope>NUCLEOTIDE SEQUENCE [LARGE SCALE GENOMIC DNA]</scope>
    <source>
        <strain evidence="2 3">JEL478</strain>
    </source>
</reference>
<name>A0A139AA55_GONPJ</name>
<dbReference type="AlphaFoldDB" id="A0A139AA55"/>
<organism evidence="2 3">
    <name type="scientific">Gonapodya prolifera (strain JEL478)</name>
    <name type="common">Monoblepharis prolifera</name>
    <dbReference type="NCBI Taxonomy" id="1344416"/>
    <lineage>
        <taxon>Eukaryota</taxon>
        <taxon>Fungi</taxon>
        <taxon>Fungi incertae sedis</taxon>
        <taxon>Chytridiomycota</taxon>
        <taxon>Chytridiomycota incertae sedis</taxon>
        <taxon>Monoblepharidomycetes</taxon>
        <taxon>Monoblepharidales</taxon>
        <taxon>Gonapodyaceae</taxon>
        <taxon>Gonapodya</taxon>
    </lineage>
</organism>
<feature type="compositionally biased region" description="Basic and acidic residues" evidence="1">
    <location>
        <begin position="268"/>
        <end position="280"/>
    </location>
</feature>
<dbReference type="EMBL" id="KQ965776">
    <property type="protein sequence ID" value="KXS13569.1"/>
    <property type="molecule type" value="Genomic_DNA"/>
</dbReference>
<evidence type="ECO:0000313" key="2">
    <source>
        <dbReference type="EMBL" id="KXS13569.1"/>
    </source>
</evidence>
<dbReference type="Proteomes" id="UP000070544">
    <property type="component" value="Unassembled WGS sequence"/>
</dbReference>
<sequence length="333" mass="37553">MEVVDRTPGRIKSGEYGRDANLQQLAKGHATVMDVRNPRMMMMNQLHSPPPHPMIKEVQLHSRTLATPSERVVGRSAIPIWDTVLPRLLGKEATILALAFALAQNRIPVHSAGDPPIAHPARRTSTFAMRGATLAVVALVGAVALARNAQAGTTLTGGVCTTDSDCSNNNYYDIDQNSDVSRYMESSAPLSPGSRPLTLSPNVIFFSALKCDDHENSNSNNQHDHQNSNRNNKHDDQNSNSDHDYDHEDSNRNHKHDHQNSNRNHQHDHKDSNPDHVTDAHINRDYIGDTYDVRYDVRDSHNLRYHVGDTHDVRYHIRDPYNYREHHRDSDDD</sequence>